<dbReference type="InterPro" id="IPR016035">
    <property type="entry name" value="Acyl_Trfase/lysoPLipase"/>
</dbReference>
<name>A0ABT1XZX0_9FIRM</name>
<evidence type="ECO:0000259" key="5">
    <source>
        <dbReference type="SMART" id="SM00827"/>
    </source>
</evidence>
<dbReference type="Gene3D" id="3.30.70.250">
    <property type="entry name" value="Malonyl-CoA ACP transacylase, ACP-binding"/>
    <property type="match status" value="1"/>
</dbReference>
<dbReference type="SMART" id="SM00827">
    <property type="entry name" value="PKS_AT"/>
    <property type="match status" value="1"/>
</dbReference>
<proteinExistence type="predicted"/>
<comment type="catalytic activity">
    <reaction evidence="4">
        <text>holo-[ACP] + malonyl-CoA = malonyl-[ACP] + CoA</text>
        <dbReference type="Rhea" id="RHEA:41792"/>
        <dbReference type="Rhea" id="RHEA-COMP:9623"/>
        <dbReference type="Rhea" id="RHEA-COMP:9685"/>
        <dbReference type="ChEBI" id="CHEBI:57287"/>
        <dbReference type="ChEBI" id="CHEBI:57384"/>
        <dbReference type="ChEBI" id="CHEBI:64479"/>
        <dbReference type="ChEBI" id="CHEBI:78449"/>
        <dbReference type="EC" id="2.3.1.39"/>
    </reaction>
</comment>
<evidence type="ECO:0000313" key="6">
    <source>
        <dbReference type="EMBL" id="MCR6544157.1"/>
    </source>
</evidence>
<comment type="caution">
    <text evidence="6">The sequence shown here is derived from an EMBL/GenBank/DDBJ whole genome shotgun (WGS) entry which is preliminary data.</text>
</comment>
<dbReference type="InterPro" id="IPR014043">
    <property type="entry name" value="Acyl_transferase_dom"/>
</dbReference>
<dbReference type="SUPFAM" id="SSF55048">
    <property type="entry name" value="Probable ACP-binding domain of malonyl-CoA ACP transacylase"/>
    <property type="match status" value="1"/>
</dbReference>
<reference evidence="6 7" key="1">
    <citation type="submission" date="2022-08" db="EMBL/GenBank/DDBJ databases">
        <title>Proteogenomics of the novel Dehalobacterium formicoaceticum strain EZ94 highlights a key role of methyltransferases during anaerobic dichloromethane degradation.</title>
        <authorList>
            <person name="Wasmund K."/>
        </authorList>
    </citation>
    <scope>NUCLEOTIDE SEQUENCE [LARGE SCALE GENOMIC DNA]</scope>
    <source>
        <strain evidence="6 7">EZ94</strain>
    </source>
</reference>
<sequence>MVMNAKYAFLFQGVGTSYRDYLHLLDQDQKEELQQYSMITKKELDLDLWGYLFDAKSTGYDPLFCDWISLYTIDQIVYHTYLQMGLCPDIFLGYSMGLITAMVCGEALSYAQGLHMLLSIYEYPRHAFRRDETMAAIIGMTCKDVDIIIGEYNLADDVEIAIENNEHCIVVSGLKKGVYKVMNHAEEKGALKVKEVNSPYAFHSTHAAQGIEHFANFVEKVPVGHCVVPIMSCFDQEIIWQSDDLKHQLVRNMTGRMDWTSSITKIGASGIQNFVEVSLNDSLIKFSRTIDRNCQFMTYKKILQSGCRLENMNVAVAL</sequence>
<dbReference type="InterPro" id="IPR016036">
    <property type="entry name" value="Malonyl_transacylase_ACP-bd"/>
</dbReference>
<dbReference type="PANTHER" id="PTHR42681">
    <property type="entry name" value="MALONYL-COA-ACYL CARRIER PROTEIN TRANSACYLASE, MITOCHONDRIAL"/>
    <property type="match status" value="1"/>
</dbReference>
<accession>A0ABT1XZX0</accession>
<dbReference type="PANTHER" id="PTHR42681:SF1">
    <property type="entry name" value="MALONYL-COA-ACYL CARRIER PROTEIN TRANSACYLASE, MITOCHONDRIAL"/>
    <property type="match status" value="1"/>
</dbReference>
<evidence type="ECO:0000256" key="4">
    <source>
        <dbReference type="ARBA" id="ARBA00048462"/>
    </source>
</evidence>
<dbReference type="EC" id="2.3.1.39" evidence="1"/>
<feature type="domain" description="Malonyl-CoA:ACP transacylase (MAT)" evidence="5">
    <location>
        <begin position="52"/>
        <end position="294"/>
    </location>
</feature>
<dbReference type="InterPro" id="IPR050858">
    <property type="entry name" value="Mal-CoA-ACP_Trans/PKS_FabD"/>
</dbReference>
<dbReference type="Gene3D" id="3.40.366.10">
    <property type="entry name" value="Malonyl-Coenzyme A Acyl Carrier Protein, domain 2"/>
    <property type="match status" value="1"/>
</dbReference>
<evidence type="ECO:0000256" key="3">
    <source>
        <dbReference type="ARBA" id="ARBA00023315"/>
    </source>
</evidence>
<protein>
    <recommendedName>
        <fullName evidence="1">[acyl-carrier-protein] S-malonyltransferase</fullName>
        <ecNumber evidence="1">2.3.1.39</ecNumber>
    </recommendedName>
</protein>
<dbReference type="InterPro" id="IPR001227">
    <property type="entry name" value="Ac_transferase_dom_sf"/>
</dbReference>
<keyword evidence="7" id="KW-1185">Reference proteome</keyword>
<keyword evidence="2" id="KW-0808">Transferase</keyword>
<dbReference type="RefSeq" id="WP_089609653.1">
    <property type="nucleotide sequence ID" value="NZ_CP022121.1"/>
</dbReference>
<dbReference type="SUPFAM" id="SSF52151">
    <property type="entry name" value="FabD/lysophospholipase-like"/>
    <property type="match status" value="1"/>
</dbReference>
<keyword evidence="3" id="KW-0012">Acyltransferase</keyword>
<dbReference type="Proteomes" id="UP001524944">
    <property type="component" value="Unassembled WGS sequence"/>
</dbReference>
<evidence type="ECO:0000313" key="7">
    <source>
        <dbReference type="Proteomes" id="UP001524944"/>
    </source>
</evidence>
<evidence type="ECO:0000256" key="2">
    <source>
        <dbReference type="ARBA" id="ARBA00022679"/>
    </source>
</evidence>
<dbReference type="EMBL" id="JANPWE010000001">
    <property type="protein sequence ID" value="MCR6544157.1"/>
    <property type="molecule type" value="Genomic_DNA"/>
</dbReference>
<evidence type="ECO:0000256" key="1">
    <source>
        <dbReference type="ARBA" id="ARBA00013258"/>
    </source>
</evidence>
<gene>
    <name evidence="6" type="ORF">NVS47_01290</name>
</gene>
<organism evidence="6 7">
    <name type="scientific">Dehalobacterium formicoaceticum</name>
    <dbReference type="NCBI Taxonomy" id="51515"/>
    <lineage>
        <taxon>Bacteria</taxon>
        <taxon>Bacillati</taxon>
        <taxon>Bacillota</taxon>
        <taxon>Clostridia</taxon>
        <taxon>Eubacteriales</taxon>
        <taxon>Peptococcaceae</taxon>
        <taxon>Dehalobacterium</taxon>
    </lineage>
</organism>